<feature type="binding site" evidence="7">
    <location>
        <position position="60"/>
    </location>
    <ligand>
        <name>Ni(2+)</name>
        <dbReference type="ChEBI" id="CHEBI:49786"/>
    </ligand>
</feature>
<dbReference type="GO" id="GO:0030313">
    <property type="term" value="C:cell envelope"/>
    <property type="evidence" value="ECO:0007669"/>
    <property type="project" value="UniProtKB-SubCell"/>
</dbReference>
<protein>
    <submittedName>
        <fullName evidence="8">HupV protein</fullName>
    </submittedName>
</protein>
<proteinExistence type="inferred from homology"/>
<dbReference type="AlphaFoldDB" id="A0A0F7JTR7"/>
<evidence type="ECO:0000256" key="5">
    <source>
        <dbReference type="ARBA" id="ARBA00022723"/>
    </source>
</evidence>
<evidence type="ECO:0000256" key="2">
    <source>
        <dbReference type="ARBA" id="ARBA00004196"/>
    </source>
</evidence>
<comment type="cofactor">
    <cofactor evidence="1 7">
        <name>Ni(2+)</name>
        <dbReference type="ChEBI" id="CHEBI:49786"/>
    </cofactor>
</comment>
<dbReference type="PANTHER" id="PTHR42958">
    <property type="entry name" value="HYDROGENASE-2 LARGE CHAIN"/>
    <property type="match status" value="1"/>
</dbReference>
<dbReference type="InterPro" id="IPR018194">
    <property type="entry name" value="Ni-dep_hyd_lsu_Ni_BS"/>
</dbReference>
<feature type="binding site" evidence="7">
    <location>
        <position position="63"/>
    </location>
    <ligand>
        <name>Ni(2+)</name>
        <dbReference type="ChEBI" id="CHEBI:49786"/>
    </ligand>
</feature>
<dbReference type="Gene3D" id="1.10.645.10">
    <property type="entry name" value="Cytochrome-c3 Hydrogenase, chain B"/>
    <property type="match status" value="1"/>
</dbReference>
<comment type="cofactor">
    <cofactor evidence="7">
        <name>Fe cation</name>
        <dbReference type="ChEBI" id="CHEBI:24875"/>
    </cofactor>
</comment>
<dbReference type="GO" id="GO:0008901">
    <property type="term" value="F:ferredoxin hydrogenase activity"/>
    <property type="evidence" value="ECO:0007669"/>
    <property type="project" value="InterPro"/>
</dbReference>
<feature type="binding site" evidence="7">
    <location>
        <position position="477"/>
    </location>
    <ligand>
        <name>Ni(2+)</name>
        <dbReference type="ChEBI" id="CHEBI:49786"/>
    </ligand>
</feature>
<feature type="binding site" evidence="7">
    <location>
        <position position="63"/>
    </location>
    <ligand>
        <name>Fe cation</name>
        <dbReference type="ChEBI" id="CHEBI:24875"/>
    </ligand>
</feature>
<keyword evidence="7" id="KW-0460">Magnesium</keyword>
<comment type="subcellular location">
    <subcellularLocation>
        <location evidence="2">Cell envelope</location>
    </subcellularLocation>
</comment>
<dbReference type="InterPro" id="IPR001501">
    <property type="entry name" value="Ni-dep_hyd_lsu"/>
</dbReference>
<evidence type="ECO:0000256" key="1">
    <source>
        <dbReference type="ARBA" id="ARBA00001967"/>
    </source>
</evidence>
<evidence type="ECO:0000256" key="7">
    <source>
        <dbReference type="PIRSR" id="PIRSR601501-1"/>
    </source>
</evidence>
<gene>
    <name evidence="8" type="ORF">AAY24_00260</name>
</gene>
<dbReference type="SUPFAM" id="SSF56762">
    <property type="entry name" value="HydB/Nqo4-like"/>
    <property type="match status" value="1"/>
</dbReference>
<evidence type="ECO:0000313" key="8">
    <source>
        <dbReference type="EMBL" id="AKH19037.1"/>
    </source>
</evidence>
<dbReference type="OrthoDB" id="9761717at2"/>
<evidence type="ECO:0000313" key="9">
    <source>
        <dbReference type="Proteomes" id="UP000034410"/>
    </source>
</evidence>
<dbReference type="PANTHER" id="PTHR42958:SF4">
    <property type="entry name" value="HYDROGENASE EXPRESSION_FORMATION PROTEIN HUPK"/>
    <property type="match status" value="1"/>
</dbReference>
<evidence type="ECO:0000256" key="6">
    <source>
        <dbReference type="ARBA" id="ARBA00023002"/>
    </source>
</evidence>
<dbReference type="InterPro" id="IPR029014">
    <property type="entry name" value="NiFe-Hase_large"/>
</dbReference>
<dbReference type="KEGG" id="seds:AAY24_00260"/>
<dbReference type="InterPro" id="IPR050867">
    <property type="entry name" value="NiFe/NiFeSe_hydrgnase_LSU"/>
</dbReference>
<keyword evidence="9" id="KW-1185">Reference proteome</keyword>
<feature type="binding site" evidence="7">
    <location>
        <position position="480"/>
    </location>
    <ligand>
        <name>Fe cation</name>
        <dbReference type="ChEBI" id="CHEBI:24875"/>
    </ligand>
</feature>
<organism evidence="8 9">
    <name type="scientific">Sedimenticola thiotaurini</name>
    <dbReference type="NCBI Taxonomy" id="1543721"/>
    <lineage>
        <taxon>Bacteria</taxon>
        <taxon>Pseudomonadati</taxon>
        <taxon>Pseudomonadota</taxon>
        <taxon>Gammaproteobacteria</taxon>
        <taxon>Chromatiales</taxon>
        <taxon>Sedimenticolaceae</taxon>
        <taxon>Sedimenticola</taxon>
    </lineage>
</organism>
<dbReference type="Proteomes" id="UP000034410">
    <property type="component" value="Chromosome"/>
</dbReference>
<feature type="binding site" evidence="7">
    <location>
        <position position="428"/>
    </location>
    <ligand>
        <name>Mg(2+)</name>
        <dbReference type="ChEBI" id="CHEBI:18420"/>
    </ligand>
</feature>
<evidence type="ECO:0000256" key="4">
    <source>
        <dbReference type="ARBA" id="ARBA00022596"/>
    </source>
</evidence>
<dbReference type="RefSeq" id="WP_046857975.1">
    <property type="nucleotide sequence ID" value="NZ_CP011412.1"/>
</dbReference>
<dbReference type="GO" id="GO:0016151">
    <property type="term" value="F:nickel cation binding"/>
    <property type="evidence" value="ECO:0007669"/>
    <property type="project" value="InterPro"/>
</dbReference>
<name>A0A0F7JTR7_9GAMM</name>
<feature type="binding site" evidence="7">
    <location>
        <position position="483"/>
    </location>
    <ligand>
        <name>Mg(2+)</name>
        <dbReference type="ChEBI" id="CHEBI:18420"/>
    </ligand>
</feature>
<keyword evidence="7" id="KW-0408">Iron</keyword>
<keyword evidence="5 7" id="KW-0479">Metal-binding</keyword>
<reference evidence="8 9" key="1">
    <citation type="journal article" date="2015" name="Genome Announc.">
        <title>Complete Genome Sequence of Sedimenticola thiotaurini Strain SIP-G1, a Polyphosphate- and Polyhydroxyalkanoate-Accumulating Sulfur-Oxidizing Gammaproteobacterium Isolated from Salt Marsh Sediments.</title>
        <authorList>
            <person name="Flood B.E."/>
            <person name="Jones D.S."/>
            <person name="Bailey J.V."/>
        </authorList>
    </citation>
    <scope>NUCLEOTIDE SEQUENCE [LARGE SCALE GENOMIC DNA]</scope>
    <source>
        <strain evidence="8 9">SIP-G1</strain>
    </source>
</reference>
<sequence length="483" mass="54110">MSKLIVGPFNRVEGDLEVQIETADGVVEKAWVVSPMYRGFEQILHGKDPRDALIYTPRICGICSVSQSIATADALARAGGVERPKNGELALNLIHACENLADHFTHFYLFFMPDFARDIYRDESWFSPVAERFKAVRGRAAPDVMQARAEFMHLMGIMAGKWPHTLGIQPGGSTRSIETKEKVRLLSILGGFRRFLEQRLFNAPLEQMLEIGDQQQLEDWLAAGDPAQSDFRRLLQLSRDLHLDQLGKTDGRFMSYGVYPLEGARTFRAGLWYQGVAGELDTTGITEDISHSWMEGQAEPQHPFQGVTLPSGDPDKGYSWCKAPRLDGEVVEVGALARQLIDGQPLVNDLVQRSGSNVRNRVIARLLEMPRVLIEMEQWVRQLKPSEPYCSDSRTMREAEGVGLTEAARGSLGHWVRIKHGRILNYQIIAPTTWNFSPRDQQGISGPLEQALIGAPVRQGEREPVAVQHIVRSFDPCMVCTVH</sequence>
<dbReference type="PROSITE" id="PS00507">
    <property type="entry name" value="NI_HGENASE_L_1"/>
    <property type="match status" value="1"/>
</dbReference>
<dbReference type="PATRIC" id="fig|1543721.4.peg.55"/>
<dbReference type="Pfam" id="PF00374">
    <property type="entry name" value="NiFeSe_Hases"/>
    <property type="match status" value="2"/>
</dbReference>
<evidence type="ECO:0000256" key="3">
    <source>
        <dbReference type="ARBA" id="ARBA00009292"/>
    </source>
</evidence>
<feature type="binding site" evidence="7">
    <location>
        <position position="41"/>
    </location>
    <ligand>
        <name>Mg(2+)</name>
        <dbReference type="ChEBI" id="CHEBI:18420"/>
    </ligand>
</feature>
<keyword evidence="4 7" id="KW-0533">Nickel</keyword>
<accession>A0A0F7JTR7</accession>
<comment type="similarity">
    <text evidence="3">Belongs to the [NiFe]/[NiFeSe] hydrogenase large subunit family.</text>
</comment>
<keyword evidence="6" id="KW-0560">Oxidoreductase</keyword>
<dbReference type="EMBL" id="CP011412">
    <property type="protein sequence ID" value="AKH19037.1"/>
    <property type="molecule type" value="Genomic_DNA"/>
</dbReference>